<keyword evidence="2" id="KW-1185">Reference proteome</keyword>
<dbReference type="EMBL" id="CP049865">
    <property type="protein sequence ID" value="QIK72156.1"/>
    <property type="molecule type" value="Genomic_DNA"/>
</dbReference>
<gene>
    <name evidence="1" type="ORF">G7070_07585</name>
</gene>
<name>A0A6G7Y651_9ACTN</name>
<dbReference type="RefSeq" id="WP_166233236.1">
    <property type="nucleotide sequence ID" value="NZ_CP049865.1"/>
</dbReference>
<evidence type="ECO:0000313" key="2">
    <source>
        <dbReference type="Proteomes" id="UP000501058"/>
    </source>
</evidence>
<reference evidence="1 2" key="1">
    <citation type="submission" date="2020-03" db="EMBL/GenBank/DDBJ databases">
        <title>Propioniciclava sp. nov., isolated from Hydrophilus acuminatus.</title>
        <authorList>
            <person name="Hyun D.-W."/>
            <person name="Bae J.-W."/>
        </authorList>
    </citation>
    <scope>NUCLEOTIDE SEQUENCE [LARGE SCALE GENOMIC DNA]</scope>
    <source>
        <strain evidence="1 2">HDW11</strain>
    </source>
</reference>
<organism evidence="1 2">
    <name type="scientific">Propioniciclava coleopterorum</name>
    <dbReference type="NCBI Taxonomy" id="2714937"/>
    <lineage>
        <taxon>Bacteria</taxon>
        <taxon>Bacillati</taxon>
        <taxon>Actinomycetota</taxon>
        <taxon>Actinomycetes</taxon>
        <taxon>Propionibacteriales</taxon>
        <taxon>Propionibacteriaceae</taxon>
        <taxon>Propioniciclava</taxon>
    </lineage>
</organism>
<evidence type="ECO:0000313" key="1">
    <source>
        <dbReference type="EMBL" id="QIK72156.1"/>
    </source>
</evidence>
<dbReference type="KEGG" id="prv:G7070_07585"/>
<sequence length="96" mass="9816">MDESWALGLALGHVRSAVAAFVAAEDPSGESLFLAAECLELEGLLADLRVEPALVDPGVDAIASLDAASEALVAARPVVPLALWAGLQAVRARAAR</sequence>
<proteinExistence type="predicted"/>
<protein>
    <submittedName>
        <fullName evidence="1">Uncharacterized protein</fullName>
    </submittedName>
</protein>
<accession>A0A6G7Y651</accession>
<dbReference type="AlphaFoldDB" id="A0A6G7Y651"/>
<dbReference type="Proteomes" id="UP000501058">
    <property type="component" value="Chromosome"/>
</dbReference>